<keyword evidence="3 8" id="KW-0418">Kinase</keyword>
<dbReference type="InterPro" id="IPR011009">
    <property type="entry name" value="Kinase-like_dom_sf"/>
</dbReference>
<dbReference type="STRING" id="1893.SAMN02787144_1001544"/>
<dbReference type="RefSeq" id="WP_079179287.1">
    <property type="nucleotide sequence ID" value="NZ_CP108276.1"/>
</dbReference>
<dbReference type="PANTHER" id="PTHR43289:SF34">
    <property type="entry name" value="SERINE_THREONINE-PROTEIN KINASE YBDM-RELATED"/>
    <property type="match status" value="1"/>
</dbReference>
<dbReference type="PROSITE" id="PS00107">
    <property type="entry name" value="PROTEIN_KINASE_ATP"/>
    <property type="match status" value="1"/>
</dbReference>
<evidence type="ECO:0000313" key="9">
    <source>
        <dbReference type="Proteomes" id="UP000181909"/>
    </source>
</evidence>
<dbReference type="Gene3D" id="3.30.200.20">
    <property type="entry name" value="Phosphorylase Kinase, domain 1"/>
    <property type="match status" value="1"/>
</dbReference>
<dbReference type="PROSITE" id="PS50011">
    <property type="entry name" value="PROTEIN_KINASE_DOM"/>
    <property type="match status" value="1"/>
</dbReference>
<proteinExistence type="predicted"/>
<feature type="domain" description="Protein kinase" evidence="7">
    <location>
        <begin position="15"/>
        <end position="270"/>
    </location>
</feature>
<evidence type="ECO:0000256" key="1">
    <source>
        <dbReference type="ARBA" id="ARBA00022679"/>
    </source>
</evidence>
<keyword evidence="4 5" id="KW-0067">ATP-binding</keyword>
<organism evidence="8 9">
    <name type="scientific">Streptomyces atratus</name>
    <dbReference type="NCBI Taxonomy" id="1893"/>
    <lineage>
        <taxon>Bacteria</taxon>
        <taxon>Bacillati</taxon>
        <taxon>Actinomycetota</taxon>
        <taxon>Actinomycetes</taxon>
        <taxon>Kitasatosporales</taxon>
        <taxon>Streptomycetaceae</taxon>
        <taxon>Streptomyces</taxon>
    </lineage>
</organism>
<dbReference type="GO" id="GO:0004674">
    <property type="term" value="F:protein serine/threonine kinase activity"/>
    <property type="evidence" value="ECO:0007669"/>
    <property type="project" value="UniProtKB-KW"/>
</dbReference>
<evidence type="ECO:0000313" key="8">
    <source>
        <dbReference type="EMBL" id="SFX11695.1"/>
    </source>
</evidence>
<protein>
    <submittedName>
        <fullName evidence="8">Serine/threonine protein kinase</fullName>
    </submittedName>
</protein>
<feature type="compositionally biased region" description="Low complexity" evidence="6">
    <location>
        <begin position="281"/>
        <end position="300"/>
    </location>
</feature>
<keyword evidence="1" id="KW-0808">Transferase</keyword>
<dbReference type="InterPro" id="IPR000719">
    <property type="entry name" value="Prot_kinase_dom"/>
</dbReference>
<keyword evidence="8" id="KW-0723">Serine/threonine-protein kinase</keyword>
<evidence type="ECO:0000256" key="5">
    <source>
        <dbReference type="PROSITE-ProRule" id="PRU10141"/>
    </source>
</evidence>
<evidence type="ECO:0000256" key="3">
    <source>
        <dbReference type="ARBA" id="ARBA00022777"/>
    </source>
</evidence>
<dbReference type="Pfam" id="PF00069">
    <property type="entry name" value="Pkinase"/>
    <property type="match status" value="1"/>
</dbReference>
<sequence length="484" mass="52059">MRDLAPEDPAAIGPYRLTGSLGEGGMGKVYLAQSRGRRRVAVKVVRPEIAADPGFRERFRREVEAARAVGGFWTAPIVDADPDAATPWVASDYIAAPNLAERVNEYGPYDEDELLSLTVGLAEALETIHRVGLVHRDLKPSNILATDDGPRVIDFGISKAVQGLTTLTDTGLIIGSPGFMSPEQASGGPVGPSSDIFSLGAVLVFAATGKGPFDAESIPAMLYRVVHDTPSLSGVPEGLQDVLAACLEKAAERRPTPGKLLDRFNGASLLAPTRPMQRGEATTATSPAQTTPGATPAADARVSHPTWGNFEGGKIFIAIGLLMSAGIILYHLLSGDDGLWESLVVPVLFSFIPGASLCLWAARHPRETIIEVTGQGLNYVHLHWNWQGLWEEIQSVTLAPFRYPEIDRTYWEVKATWGENWNPADQVPKPFRVKGHSRAARILVSFTGAAMARAELTRLDVALRHHAAGKYNPDPALIALLHAS</sequence>
<dbReference type="AlphaFoldDB" id="A0A1K1UFZ7"/>
<accession>A0A1K1UFZ7</accession>
<dbReference type="SUPFAM" id="SSF56112">
    <property type="entry name" value="Protein kinase-like (PK-like)"/>
    <property type="match status" value="1"/>
</dbReference>
<keyword evidence="2 5" id="KW-0547">Nucleotide-binding</keyword>
<dbReference type="InterPro" id="IPR017441">
    <property type="entry name" value="Protein_kinase_ATP_BS"/>
</dbReference>
<dbReference type="OrthoDB" id="9762169at2"/>
<evidence type="ECO:0000256" key="6">
    <source>
        <dbReference type="SAM" id="MobiDB-lite"/>
    </source>
</evidence>
<dbReference type="CDD" id="cd14014">
    <property type="entry name" value="STKc_PknB_like"/>
    <property type="match status" value="1"/>
</dbReference>
<gene>
    <name evidence="8" type="ORF">SAMN02787144_1001544</name>
</gene>
<dbReference type="GO" id="GO:0005524">
    <property type="term" value="F:ATP binding"/>
    <property type="evidence" value="ECO:0007669"/>
    <property type="project" value="UniProtKB-UniRule"/>
</dbReference>
<evidence type="ECO:0000256" key="2">
    <source>
        <dbReference type="ARBA" id="ARBA00022741"/>
    </source>
</evidence>
<evidence type="ECO:0000259" key="7">
    <source>
        <dbReference type="PROSITE" id="PS50011"/>
    </source>
</evidence>
<dbReference type="PANTHER" id="PTHR43289">
    <property type="entry name" value="MITOGEN-ACTIVATED PROTEIN KINASE KINASE KINASE 20-RELATED"/>
    <property type="match status" value="1"/>
</dbReference>
<dbReference type="EMBL" id="FPJO01000001">
    <property type="protein sequence ID" value="SFX11695.1"/>
    <property type="molecule type" value="Genomic_DNA"/>
</dbReference>
<feature type="region of interest" description="Disordered" evidence="6">
    <location>
        <begin position="275"/>
        <end position="302"/>
    </location>
</feature>
<dbReference type="Proteomes" id="UP000181909">
    <property type="component" value="Unassembled WGS sequence"/>
</dbReference>
<evidence type="ECO:0000256" key="4">
    <source>
        <dbReference type="ARBA" id="ARBA00022840"/>
    </source>
</evidence>
<dbReference type="Gene3D" id="1.10.510.10">
    <property type="entry name" value="Transferase(Phosphotransferase) domain 1"/>
    <property type="match status" value="1"/>
</dbReference>
<name>A0A1K1UFZ7_STRAR</name>
<feature type="binding site" evidence="5">
    <location>
        <position position="43"/>
    </location>
    <ligand>
        <name>ATP</name>
        <dbReference type="ChEBI" id="CHEBI:30616"/>
    </ligand>
</feature>
<dbReference type="SMART" id="SM00220">
    <property type="entry name" value="S_TKc"/>
    <property type="match status" value="1"/>
</dbReference>
<reference evidence="8 9" key="1">
    <citation type="submission" date="2016-11" db="EMBL/GenBank/DDBJ databases">
        <authorList>
            <person name="Jaros S."/>
            <person name="Januszkiewicz K."/>
            <person name="Wedrychowicz H."/>
        </authorList>
    </citation>
    <scope>NUCLEOTIDE SEQUENCE [LARGE SCALE GENOMIC DNA]</scope>
    <source>
        <strain evidence="8 9">OK807</strain>
    </source>
</reference>